<dbReference type="EMBL" id="HE797169">
    <property type="protein sequence ID" value="CCM04849.1"/>
    <property type="molecule type" value="Genomic_DNA"/>
</dbReference>
<evidence type="ECO:0000313" key="2">
    <source>
        <dbReference type="EMBL" id="CCM04849.1"/>
    </source>
</evidence>
<organism evidence="2 3">
    <name type="scientific">Fibroporia radiculosa</name>
    <dbReference type="NCBI Taxonomy" id="599839"/>
    <lineage>
        <taxon>Eukaryota</taxon>
        <taxon>Fungi</taxon>
        <taxon>Dikarya</taxon>
        <taxon>Basidiomycota</taxon>
        <taxon>Agaricomycotina</taxon>
        <taxon>Agaricomycetes</taxon>
        <taxon>Polyporales</taxon>
        <taxon>Fibroporiaceae</taxon>
        <taxon>Fibroporia</taxon>
    </lineage>
</organism>
<feature type="transmembrane region" description="Helical" evidence="1">
    <location>
        <begin position="345"/>
        <end position="369"/>
    </location>
</feature>
<name>J4H4E4_9APHY</name>
<keyword evidence="1" id="KW-1133">Transmembrane helix</keyword>
<reference evidence="2 3" key="1">
    <citation type="journal article" date="2012" name="Appl. Environ. Microbiol.">
        <title>Short-read sequencing for genomic analysis of the brown rot fungus Fibroporia radiculosa.</title>
        <authorList>
            <person name="Tang J.D."/>
            <person name="Perkins A.D."/>
            <person name="Sonstegard T.S."/>
            <person name="Schroeder S.G."/>
            <person name="Burgess S.C."/>
            <person name="Diehl S.V."/>
        </authorList>
    </citation>
    <scope>NUCLEOTIDE SEQUENCE [LARGE SCALE GENOMIC DNA]</scope>
    <source>
        <strain evidence="2 3">TFFH 294</strain>
    </source>
</reference>
<keyword evidence="1" id="KW-0472">Membrane</keyword>
<dbReference type="Proteomes" id="UP000006352">
    <property type="component" value="Unassembled WGS sequence"/>
</dbReference>
<feature type="transmembrane region" description="Helical" evidence="1">
    <location>
        <begin position="400"/>
        <end position="426"/>
    </location>
</feature>
<dbReference type="InParanoid" id="J4H4E4"/>
<proteinExistence type="predicted"/>
<evidence type="ECO:0008006" key="4">
    <source>
        <dbReference type="Google" id="ProtNLM"/>
    </source>
</evidence>
<evidence type="ECO:0000256" key="1">
    <source>
        <dbReference type="SAM" id="Phobius"/>
    </source>
</evidence>
<feature type="transmembrane region" description="Helical" evidence="1">
    <location>
        <begin position="259"/>
        <end position="281"/>
    </location>
</feature>
<keyword evidence="3" id="KW-1185">Reference proteome</keyword>
<dbReference type="AlphaFoldDB" id="J4H4E4"/>
<dbReference type="RefSeq" id="XP_012184132.1">
    <property type="nucleotide sequence ID" value="XM_012328742.1"/>
</dbReference>
<evidence type="ECO:0000313" key="3">
    <source>
        <dbReference type="Proteomes" id="UP000006352"/>
    </source>
</evidence>
<sequence length="468" mass="52967">MTTGLSEPVVNTGIKYESNSPIAVYSFDNAYINLNHSREGLPMGWTMYIHPRGWVYFRNSEYNVIVDEDIRAPVMLFRFMNCPILETFSTLPDGVEASFLNLSGSYFHLFVDHNQCTADYGATYNPQTVFKSTSMLRRRELYWNFVQQHPTHIPFPERGSQEAVDAIKLYYWDNLSMGTRSIVPFSKIECEELLRALDTPKGIQPNANMTSSTVLVAWILREVYSFRKADRFGTSTYRQMDDFHQSPVKNTHRVPRTSLLSRILLGILMNILCFGIPQTYLENVSSASEFRGRLSNLQQSWEKYTQELTQEYSDFILISTVLLSIPARSPSATMALLSVNDVYQAARVCAIMSSITALGSITLGAFMVWRHRRNMGVSPSLTFAYMHNARGRALGLPGHAILLSLPAVLLVWSLVGFTGAILAYALQNIASGTLVDVSWTWFLVGVFLLVLLFVTIGIHSFSVMWKWS</sequence>
<feature type="transmembrane region" description="Helical" evidence="1">
    <location>
        <begin position="438"/>
        <end position="458"/>
    </location>
</feature>
<dbReference type="HOGENOM" id="CLU_030728_0_0_1"/>
<protein>
    <recommendedName>
        <fullName evidence="4">WW domain-containing protein</fullName>
    </recommendedName>
</protein>
<gene>
    <name evidence="2" type="ORF">FIBRA_07042</name>
</gene>
<dbReference type="OrthoDB" id="3208379at2759"/>
<keyword evidence="1" id="KW-0812">Transmembrane</keyword>
<accession>J4H4E4</accession>
<dbReference type="GeneID" id="24099760"/>